<name>A0A0C4EL05_PUCT1</name>
<dbReference type="OrthoDB" id="2552152at2759"/>
<feature type="coiled-coil region" evidence="3">
    <location>
        <begin position="31"/>
        <end position="58"/>
    </location>
</feature>
<comment type="subcellular location">
    <subcellularLocation>
        <location evidence="1">Nucleus</location>
    </subcellularLocation>
</comment>
<dbReference type="VEuPathDB" id="FungiDB:PTTG_01436"/>
<dbReference type="EnsemblFungi" id="PTTG_01436-t43_1">
    <property type="protein sequence ID" value="PTTG_01436-t43_1-p1"/>
    <property type="gene ID" value="PTTG_01436"/>
</dbReference>
<dbReference type="InterPro" id="IPR046347">
    <property type="entry name" value="bZIP_sf"/>
</dbReference>
<evidence type="ECO:0000313" key="6">
    <source>
        <dbReference type="EnsemblFungi" id="PTTG_01436-t43_1-p1"/>
    </source>
</evidence>
<dbReference type="OMA" id="ISANEYQ"/>
<reference evidence="6" key="4">
    <citation type="submission" date="2025-05" db="UniProtKB">
        <authorList>
            <consortium name="EnsemblFungi"/>
        </authorList>
    </citation>
    <scope>IDENTIFICATION</scope>
    <source>
        <strain evidence="6">isolate 1-1 / race 1 (BBBD)</strain>
    </source>
</reference>
<reference evidence="5" key="2">
    <citation type="submission" date="2016-05" db="EMBL/GenBank/DDBJ databases">
        <title>Comparative analysis highlights variable genome content of wheat rusts and divergence of the mating loci.</title>
        <authorList>
            <person name="Cuomo C.A."/>
            <person name="Bakkeren G."/>
            <person name="Szabo L."/>
            <person name="Khalil H."/>
            <person name="Joly D."/>
            <person name="Goldberg J."/>
            <person name="Young S."/>
            <person name="Zeng Q."/>
            <person name="Fellers J."/>
        </authorList>
    </citation>
    <scope>NUCLEOTIDE SEQUENCE [LARGE SCALE GENOMIC DNA]</scope>
    <source>
        <strain evidence="5">1-1 BBBD Race 1</strain>
    </source>
</reference>
<evidence type="ECO:0000313" key="7">
    <source>
        <dbReference type="Proteomes" id="UP000005240"/>
    </source>
</evidence>
<dbReference type="PANTHER" id="PTHR40621">
    <property type="entry name" value="TRANSCRIPTION FACTOR KAPC-RELATED"/>
    <property type="match status" value="1"/>
</dbReference>
<dbReference type="STRING" id="630390.A0A0C4EL05"/>
<reference evidence="5" key="1">
    <citation type="submission" date="2009-11" db="EMBL/GenBank/DDBJ databases">
        <authorList>
            <consortium name="The Broad Institute Genome Sequencing Platform"/>
            <person name="Ward D."/>
            <person name="Feldgarden M."/>
            <person name="Earl A."/>
            <person name="Young S.K."/>
            <person name="Zeng Q."/>
            <person name="Koehrsen M."/>
            <person name="Alvarado L."/>
            <person name="Berlin A."/>
            <person name="Bochicchio J."/>
            <person name="Borenstein D."/>
            <person name="Chapman S.B."/>
            <person name="Chen Z."/>
            <person name="Engels R."/>
            <person name="Freedman E."/>
            <person name="Gellesch M."/>
            <person name="Goldberg J."/>
            <person name="Griggs A."/>
            <person name="Gujja S."/>
            <person name="Heilman E."/>
            <person name="Heiman D."/>
            <person name="Hepburn T."/>
            <person name="Howarth C."/>
            <person name="Jen D."/>
            <person name="Larson L."/>
            <person name="Lewis B."/>
            <person name="Mehta T."/>
            <person name="Park D."/>
            <person name="Pearson M."/>
            <person name="Roberts A."/>
            <person name="Saif S."/>
            <person name="Shea T."/>
            <person name="Shenoy N."/>
            <person name="Sisk P."/>
            <person name="Stolte C."/>
            <person name="Sykes S."/>
            <person name="Thomson T."/>
            <person name="Walk T."/>
            <person name="White J."/>
            <person name="Yandava C."/>
            <person name="Izard J."/>
            <person name="Baranova O.V."/>
            <person name="Blanton J.M."/>
            <person name="Tanner A.C."/>
            <person name="Dewhirst F.E."/>
            <person name="Haas B."/>
            <person name="Nusbaum C."/>
            <person name="Birren B."/>
        </authorList>
    </citation>
    <scope>NUCLEOTIDE SEQUENCE [LARGE SCALE GENOMIC DNA]</scope>
    <source>
        <strain evidence="5">1-1 BBBD Race 1</strain>
    </source>
</reference>
<dbReference type="Gene3D" id="1.20.5.170">
    <property type="match status" value="1"/>
</dbReference>
<feature type="region of interest" description="Disordered" evidence="4">
    <location>
        <begin position="1"/>
        <end position="22"/>
    </location>
</feature>
<keyword evidence="2" id="KW-0539">Nucleus</keyword>
<evidence type="ECO:0000256" key="1">
    <source>
        <dbReference type="ARBA" id="ARBA00004123"/>
    </source>
</evidence>
<sequence>MKRGRKQDDTLPPSRSREIQRAFRQRRSDYIKGLEARVSQLEAEVDEVLARHNELLRYTTPEVVAARTASRKKQRTKSKHSLSDFLDLSQTVETYAPAPSNRLAIMPENATVSPSSGGSNQSICHDICSPPSQYVLIDMNGEPTGTSTADYSKDPFAPYPFASQVEHQPEFDSRDIDSSSILTRRNQRLLHLWEGASKANDFNGSSPDSPGPPSSQFSHPISANEYQCSNSQIEILMGMDAVGQSTPVSASHIMSSFDFQHEVRAPPPTSCSIPSLIADSSAQPDQLSAIGFNYATATCSGIFLP</sequence>
<keyword evidence="7" id="KW-1185">Reference proteome</keyword>
<dbReference type="GO" id="GO:0001228">
    <property type="term" value="F:DNA-binding transcription activator activity, RNA polymerase II-specific"/>
    <property type="evidence" value="ECO:0007669"/>
    <property type="project" value="TreeGrafter"/>
</dbReference>
<proteinExistence type="predicted"/>
<feature type="region of interest" description="Disordered" evidence="4">
    <location>
        <begin position="200"/>
        <end position="221"/>
    </location>
</feature>
<evidence type="ECO:0008006" key="8">
    <source>
        <dbReference type="Google" id="ProtNLM"/>
    </source>
</evidence>
<evidence type="ECO:0000256" key="4">
    <source>
        <dbReference type="SAM" id="MobiDB-lite"/>
    </source>
</evidence>
<dbReference type="PANTHER" id="PTHR40621:SF6">
    <property type="entry name" value="AP-1-LIKE TRANSCRIPTION FACTOR YAP1-RELATED"/>
    <property type="match status" value="1"/>
</dbReference>
<dbReference type="EMBL" id="ADAS02000001">
    <property type="protein sequence ID" value="OAV99953.1"/>
    <property type="molecule type" value="Genomic_DNA"/>
</dbReference>
<gene>
    <name evidence="5" type="ORF">PTTG_01436</name>
</gene>
<dbReference type="Proteomes" id="UP000005240">
    <property type="component" value="Unassembled WGS sequence"/>
</dbReference>
<accession>A0A0C4EL05</accession>
<evidence type="ECO:0000313" key="5">
    <source>
        <dbReference type="EMBL" id="OAV99953.1"/>
    </source>
</evidence>
<organism evidence="5">
    <name type="scientific">Puccinia triticina (isolate 1-1 / race 1 (BBBD))</name>
    <name type="common">Brown leaf rust fungus</name>
    <dbReference type="NCBI Taxonomy" id="630390"/>
    <lineage>
        <taxon>Eukaryota</taxon>
        <taxon>Fungi</taxon>
        <taxon>Dikarya</taxon>
        <taxon>Basidiomycota</taxon>
        <taxon>Pucciniomycotina</taxon>
        <taxon>Pucciniomycetes</taxon>
        <taxon>Pucciniales</taxon>
        <taxon>Pucciniaceae</taxon>
        <taxon>Puccinia</taxon>
    </lineage>
</organism>
<dbReference type="GO" id="GO:0000976">
    <property type="term" value="F:transcription cis-regulatory region binding"/>
    <property type="evidence" value="ECO:0007669"/>
    <property type="project" value="InterPro"/>
</dbReference>
<reference evidence="6 7" key="3">
    <citation type="journal article" date="2017" name="G3 (Bethesda)">
        <title>Comparative analysis highlights variable genome content of wheat rusts and divergence of the mating loci.</title>
        <authorList>
            <person name="Cuomo C.A."/>
            <person name="Bakkeren G."/>
            <person name="Khalil H.B."/>
            <person name="Panwar V."/>
            <person name="Joly D."/>
            <person name="Linning R."/>
            <person name="Sakthikumar S."/>
            <person name="Song X."/>
            <person name="Adiconis X."/>
            <person name="Fan L."/>
            <person name="Goldberg J.M."/>
            <person name="Levin J.Z."/>
            <person name="Young S."/>
            <person name="Zeng Q."/>
            <person name="Anikster Y."/>
            <person name="Bruce M."/>
            <person name="Wang M."/>
            <person name="Yin C."/>
            <person name="McCallum B."/>
            <person name="Szabo L.J."/>
            <person name="Hulbert S."/>
            <person name="Chen X."/>
            <person name="Fellers J.P."/>
        </authorList>
    </citation>
    <scope>NUCLEOTIDE SEQUENCE</scope>
    <source>
        <strain evidence="7">Isolate 1-1 / race 1 (BBBD)</strain>
        <strain evidence="6">isolate 1-1 / race 1 (BBBD)</strain>
    </source>
</reference>
<dbReference type="CDD" id="cd14688">
    <property type="entry name" value="bZIP_YAP"/>
    <property type="match status" value="1"/>
</dbReference>
<keyword evidence="3" id="KW-0175">Coiled coil</keyword>
<dbReference type="SUPFAM" id="SSF57959">
    <property type="entry name" value="Leucine zipper domain"/>
    <property type="match status" value="1"/>
</dbReference>
<evidence type="ECO:0000256" key="2">
    <source>
        <dbReference type="ARBA" id="ARBA00023242"/>
    </source>
</evidence>
<dbReference type="GO" id="GO:0090575">
    <property type="term" value="C:RNA polymerase II transcription regulator complex"/>
    <property type="evidence" value="ECO:0007669"/>
    <property type="project" value="TreeGrafter"/>
</dbReference>
<protein>
    <recommendedName>
        <fullName evidence="8">BZIP domain-containing protein</fullName>
    </recommendedName>
</protein>
<dbReference type="AlphaFoldDB" id="A0A0C4EL05"/>
<evidence type="ECO:0000256" key="3">
    <source>
        <dbReference type="SAM" id="Coils"/>
    </source>
</evidence>
<dbReference type="InterPro" id="IPR050936">
    <property type="entry name" value="AP-1-like"/>
</dbReference>